<gene>
    <name evidence="3" type="ORF">H9624_03365</name>
</gene>
<sequence>MSNVPDLRAEQTEGPSPSQQVPSMLLTLVVVAALVPGAAVLGLTWVVRLVAAGWAPLLGGALFAATWPLVHRAWRELSGREPELPLGLPGWVWLGAAGTLLCWVL</sequence>
<feature type="region of interest" description="Disordered" evidence="1">
    <location>
        <begin position="1"/>
        <end position="20"/>
    </location>
</feature>
<keyword evidence="2" id="KW-0812">Transmembrane</keyword>
<evidence type="ECO:0000313" key="3">
    <source>
        <dbReference type="EMBL" id="MBD8061361.1"/>
    </source>
</evidence>
<reference evidence="3 4" key="1">
    <citation type="submission" date="2020-08" db="EMBL/GenBank/DDBJ databases">
        <title>A Genomic Blueprint of the Chicken Gut Microbiome.</title>
        <authorList>
            <person name="Gilroy R."/>
            <person name="Ravi A."/>
            <person name="Getino M."/>
            <person name="Pursley I."/>
            <person name="Horton D.L."/>
            <person name="Alikhan N.-F."/>
            <person name="Baker D."/>
            <person name="Gharbi K."/>
            <person name="Hall N."/>
            <person name="Watson M."/>
            <person name="Adriaenssens E.M."/>
            <person name="Foster-Nyarko E."/>
            <person name="Jarju S."/>
            <person name="Secka A."/>
            <person name="Antonio M."/>
            <person name="Oren A."/>
            <person name="Chaudhuri R."/>
            <person name="La Ragione R.M."/>
            <person name="Hildebrand F."/>
            <person name="Pallen M.J."/>
        </authorList>
    </citation>
    <scope>NUCLEOTIDE SEQUENCE [LARGE SCALE GENOMIC DNA]</scope>
    <source>
        <strain evidence="3 4">Sa1BUA1</strain>
    </source>
</reference>
<feature type="transmembrane region" description="Helical" evidence="2">
    <location>
        <begin position="54"/>
        <end position="74"/>
    </location>
</feature>
<proteinExistence type="predicted"/>
<evidence type="ECO:0000313" key="4">
    <source>
        <dbReference type="Proteomes" id="UP000661894"/>
    </source>
</evidence>
<dbReference type="RefSeq" id="WP_251838481.1">
    <property type="nucleotide sequence ID" value="NZ_JACSPO010000001.1"/>
</dbReference>
<keyword evidence="2" id="KW-0472">Membrane</keyword>
<feature type="transmembrane region" description="Helical" evidence="2">
    <location>
        <begin position="24"/>
        <end position="47"/>
    </location>
</feature>
<accession>A0ABR8YZ61</accession>
<keyword evidence="2" id="KW-1133">Transmembrane helix</keyword>
<evidence type="ECO:0000256" key="1">
    <source>
        <dbReference type="SAM" id="MobiDB-lite"/>
    </source>
</evidence>
<dbReference type="Proteomes" id="UP000661894">
    <property type="component" value="Unassembled WGS sequence"/>
</dbReference>
<keyword evidence="4" id="KW-1185">Reference proteome</keyword>
<dbReference type="EMBL" id="JACSPO010000001">
    <property type="protein sequence ID" value="MBD8061361.1"/>
    <property type="molecule type" value="Genomic_DNA"/>
</dbReference>
<name>A0ABR8YZ61_9MICO</name>
<comment type="caution">
    <text evidence="3">The sequence shown here is derived from an EMBL/GenBank/DDBJ whole genome shotgun (WGS) entry which is preliminary data.</text>
</comment>
<evidence type="ECO:0000256" key="2">
    <source>
        <dbReference type="SAM" id="Phobius"/>
    </source>
</evidence>
<protein>
    <submittedName>
        <fullName evidence="3">Uncharacterized protein</fullName>
    </submittedName>
</protein>
<feature type="transmembrane region" description="Helical" evidence="2">
    <location>
        <begin position="86"/>
        <end position="104"/>
    </location>
</feature>
<organism evidence="3 4">
    <name type="scientific">Oceanitalea stevensii</name>
    <dbReference type="NCBI Taxonomy" id="2763072"/>
    <lineage>
        <taxon>Bacteria</taxon>
        <taxon>Bacillati</taxon>
        <taxon>Actinomycetota</taxon>
        <taxon>Actinomycetes</taxon>
        <taxon>Micrococcales</taxon>
        <taxon>Bogoriellaceae</taxon>
        <taxon>Georgenia</taxon>
    </lineage>
</organism>